<keyword evidence="4 11" id="KW-0812">Transmembrane</keyword>
<dbReference type="Gene3D" id="1.20.5.110">
    <property type="match status" value="1"/>
</dbReference>
<evidence type="ECO:0000256" key="9">
    <source>
        <dbReference type="SAM" id="Coils"/>
    </source>
</evidence>
<evidence type="ECO:0000256" key="5">
    <source>
        <dbReference type="ARBA" id="ARBA00022927"/>
    </source>
</evidence>
<sequence>MCLQWEEGWKGCIMSTLFQSYEEEYRDVVKSIREGLDGLRGTLNREVDGYNAPPATGPASRLQRGAQLVKLTVQLKELLNNMEYECNDVPVAQRPALRERLAECRRGARELEEEIAKTRGECAAADRLDLMGSPEKKGSAPVDASVLGLDDETARHRLQMMQNTEKVRQASGKLNQAERLLNETEETGATVMKNLRTQTETIQRIHATTTDVNEELSEVSKILTKMHRTMVKHKSMLIGIILMLIVLIFVALYVSYLKHGKQTPLQPSPKQTDAPELPKWASYSGGGLPVD</sequence>
<dbReference type="GO" id="GO:0015031">
    <property type="term" value="P:protein transport"/>
    <property type="evidence" value="ECO:0007669"/>
    <property type="project" value="UniProtKB-KW"/>
</dbReference>
<keyword evidence="6 11" id="KW-1133">Transmembrane helix</keyword>
<dbReference type="InterPro" id="IPR038407">
    <property type="entry name" value="v-SNARE_N_sf"/>
</dbReference>
<comment type="subcellular location">
    <subcellularLocation>
        <location evidence="1">Membrane</location>
        <topology evidence="1">Single-pass type IV membrane protein</topology>
    </subcellularLocation>
</comment>
<dbReference type="GO" id="GO:0031201">
    <property type="term" value="C:SNARE complex"/>
    <property type="evidence" value="ECO:0007669"/>
    <property type="project" value="TreeGrafter"/>
</dbReference>
<dbReference type="OrthoDB" id="430637at2759"/>
<dbReference type="GO" id="GO:0006906">
    <property type="term" value="P:vesicle fusion"/>
    <property type="evidence" value="ECO:0007669"/>
    <property type="project" value="TreeGrafter"/>
</dbReference>
<feature type="coiled-coil region" evidence="9">
    <location>
        <begin position="94"/>
        <end position="128"/>
    </location>
</feature>
<evidence type="ECO:0000256" key="7">
    <source>
        <dbReference type="ARBA" id="ARBA00023054"/>
    </source>
</evidence>
<evidence type="ECO:0000256" key="3">
    <source>
        <dbReference type="ARBA" id="ARBA00022448"/>
    </source>
</evidence>
<evidence type="ECO:0000256" key="2">
    <source>
        <dbReference type="ARBA" id="ARBA00006108"/>
    </source>
</evidence>
<dbReference type="Gene3D" id="1.20.58.400">
    <property type="entry name" value="t-snare proteins"/>
    <property type="match status" value="1"/>
</dbReference>
<organism evidence="12 13">
    <name type="scientific">Trypanosoma cruzi marinkellei</name>
    <dbReference type="NCBI Taxonomy" id="85056"/>
    <lineage>
        <taxon>Eukaryota</taxon>
        <taxon>Discoba</taxon>
        <taxon>Euglenozoa</taxon>
        <taxon>Kinetoplastea</taxon>
        <taxon>Metakinetoplastina</taxon>
        <taxon>Trypanosomatida</taxon>
        <taxon>Trypanosomatidae</taxon>
        <taxon>Trypanosoma</taxon>
        <taxon>Schizotrypanum</taxon>
    </lineage>
</organism>
<evidence type="ECO:0000256" key="10">
    <source>
        <dbReference type="SAM" id="MobiDB-lite"/>
    </source>
</evidence>
<evidence type="ECO:0000256" key="6">
    <source>
        <dbReference type="ARBA" id="ARBA00022989"/>
    </source>
</evidence>
<evidence type="ECO:0000256" key="1">
    <source>
        <dbReference type="ARBA" id="ARBA00004211"/>
    </source>
</evidence>
<feature type="transmembrane region" description="Helical" evidence="11">
    <location>
        <begin position="235"/>
        <end position="256"/>
    </location>
</feature>
<evidence type="ECO:0000256" key="11">
    <source>
        <dbReference type="SAM" id="Phobius"/>
    </source>
</evidence>
<comment type="similarity">
    <text evidence="2">Belongs to the VTI1 family.</text>
</comment>
<dbReference type="PANTHER" id="PTHR21230:SF26">
    <property type="entry name" value="VESICLE TRANSPORT THROUGH INTERACTION WITH T-SNARES HOMOLOG 1A"/>
    <property type="match status" value="1"/>
</dbReference>
<dbReference type="Proteomes" id="UP000007350">
    <property type="component" value="Unassembled WGS sequence"/>
</dbReference>
<keyword evidence="13" id="KW-1185">Reference proteome</keyword>
<keyword evidence="7 9" id="KW-0175">Coiled coil</keyword>
<dbReference type="AlphaFoldDB" id="K2MI78"/>
<evidence type="ECO:0000256" key="8">
    <source>
        <dbReference type="ARBA" id="ARBA00023136"/>
    </source>
</evidence>
<evidence type="ECO:0000313" key="12">
    <source>
        <dbReference type="EMBL" id="EKF26830.1"/>
    </source>
</evidence>
<comment type="caution">
    <text evidence="12">The sequence shown here is derived from an EMBL/GenBank/DDBJ whole genome shotgun (WGS) entry which is preliminary data.</text>
</comment>
<name>K2MI78_TRYCR</name>
<dbReference type="GO" id="GO:0031902">
    <property type="term" value="C:late endosome membrane"/>
    <property type="evidence" value="ECO:0007669"/>
    <property type="project" value="TreeGrafter"/>
</dbReference>
<dbReference type="Pfam" id="PF12352">
    <property type="entry name" value="V-SNARE_C"/>
    <property type="match status" value="1"/>
</dbReference>
<dbReference type="CDD" id="cd15862">
    <property type="entry name" value="SNARE_Vti1"/>
    <property type="match status" value="1"/>
</dbReference>
<gene>
    <name evidence="12" type="ORF">MOQ_009461</name>
</gene>
<dbReference type="GO" id="GO:0005789">
    <property type="term" value="C:endoplasmic reticulum membrane"/>
    <property type="evidence" value="ECO:0007669"/>
    <property type="project" value="TreeGrafter"/>
</dbReference>
<evidence type="ECO:0000313" key="13">
    <source>
        <dbReference type="Proteomes" id="UP000007350"/>
    </source>
</evidence>
<keyword evidence="3" id="KW-0813">Transport</keyword>
<protein>
    <recommendedName>
        <fullName evidence="14">Vesicle transport v-SNARE 11</fullName>
    </recommendedName>
</protein>
<keyword evidence="5" id="KW-0653">Protein transport</keyword>
<dbReference type="GO" id="GO:0012507">
    <property type="term" value="C:ER to Golgi transport vesicle membrane"/>
    <property type="evidence" value="ECO:0007669"/>
    <property type="project" value="TreeGrafter"/>
</dbReference>
<dbReference type="SUPFAM" id="SSF58038">
    <property type="entry name" value="SNARE fusion complex"/>
    <property type="match status" value="1"/>
</dbReference>
<dbReference type="PANTHER" id="PTHR21230">
    <property type="entry name" value="VESICLE TRANSPORT V-SNARE PROTEIN VTI1-RELATED"/>
    <property type="match status" value="1"/>
</dbReference>
<dbReference type="EMBL" id="AHKC01019763">
    <property type="protein sequence ID" value="EKF26830.1"/>
    <property type="molecule type" value="Genomic_DNA"/>
</dbReference>
<dbReference type="GO" id="GO:0005794">
    <property type="term" value="C:Golgi apparatus"/>
    <property type="evidence" value="ECO:0007669"/>
    <property type="project" value="TreeGrafter"/>
</dbReference>
<evidence type="ECO:0008006" key="14">
    <source>
        <dbReference type="Google" id="ProtNLM"/>
    </source>
</evidence>
<proteinExistence type="inferred from homology"/>
<feature type="region of interest" description="Disordered" evidence="10">
    <location>
        <begin position="261"/>
        <end position="291"/>
    </location>
</feature>
<dbReference type="FunFam" id="1.20.5.110:FF:000002">
    <property type="entry name" value="Vesicle transport through interaction with t-SNAREsB"/>
    <property type="match status" value="1"/>
</dbReference>
<evidence type="ECO:0000256" key="4">
    <source>
        <dbReference type="ARBA" id="ARBA00022692"/>
    </source>
</evidence>
<keyword evidence="8 11" id="KW-0472">Membrane</keyword>
<accession>K2MI78</accession>
<dbReference type="GO" id="GO:0000149">
    <property type="term" value="F:SNARE binding"/>
    <property type="evidence" value="ECO:0007669"/>
    <property type="project" value="TreeGrafter"/>
</dbReference>
<dbReference type="GO" id="GO:0005484">
    <property type="term" value="F:SNAP receptor activity"/>
    <property type="evidence" value="ECO:0007669"/>
    <property type="project" value="TreeGrafter"/>
</dbReference>
<reference evidence="12 13" key="1">
    <citation type="journal article" date="2012" name="BMC Genomics">
        <title>Comparative genomic analysis of human infective Trypanosoma cruzi lineages with the bat-restricted subspecies T. cruzi marinkellei.</title>
        <authorList>
            <person name="Franzen O."/>
            <person name="Talavera-Lopez C."/>
            <person name="Ochaya S."/>
            <person name="Butler C.E."/>
            <person name="Messenger L.A."/>
            <person name="Lewis M.D."/>
            <person name="Llewellyn M.S."/>
            <person name="Marinkelle C.J."/>
            <person name="Tyler K.M."/>
            <person name="Miles M.A."/>
            <person name="Andersson B."/>
        </authorList>
    </citation>
    <scope>NUCLEOTIDE SEQUENCE [LARGE SCALE GENOMIC DNA]</scope>
    <source>
        <strain evidence="12 13">B7</strain>
    </source>
</reference>